<gene>
    <name evidence="1" type="ORF">EB820_01065</name>
</gene>
<proteinExistence type="predicted"/>
<protein>
    <submittedName>
        <fullName evidence="1">Uncharacterized protein</fullName>
    </submittedName>
</protein>
<evidence type="ECO:0000313" key="2">
    <source>
        <dbReference type="Proteomes" id="UP000276178"/>
    </source>
</evidence>
<sequence>MFEPDMIFLSRYIKQPQEDSIQQMKMELIAVIREGQSPFRLQRRYQRRTSIMGGLFETIGGTPIAHNREKRPNLGIRTCRLSGLTYVCIRILWV</sequence>
<evidence type="ECO:0000313" key="1">
    <source>
        <dbReference type="EMBL" id="RNB61255.1"/>
    </source>
</evidence>
<dbReference type="EMBL" id="RHHN01000007">
    <property type="protein sequence ID" value="RNB61255.1"/>
    <property type="molecule type" value="Genomic_DNA"/>
</dbReference>
<comment type="caution">
    <text evidence="1">The sequence shown here is derived from an EMBL/GenBank/DDBJ whole genome shotgun (WGS) entry which is preliminary data.</text>
</comment>
<dbReference type="AlphaFoldDB" id="A0A3M8BEE3"/>
<organism evidence="1 2">
    <name type="scientific">Brevibacillus agri</name>
    <dbReference type="NCBI Taxonomy" id="51101"/>
    <lineage>
        <taxon>Bacteria</taxon>
        <taxon>Bacillati</taxon>
        <taxon>Bacillota</taxon>
        <taxon>Bacilli</taxon>
        <taxon>Bacillales</taxon>
        <taxon>Paenibacillaceae</taxon>
        <taxon>Brevibacillus</taxon>
    </lineage>
</organism>
<name>A0A3M8BEE3_9BACL</name>
<reference evidence="1 2" key="1">
    <citation type="submission" date="2018-10" db="EMBL/GenBank/DDBJ databases">
        <title>Phylogenomics of Brevibacillus.</title>
        <authorList>
            <person name="Dunlap C."/>
        </authorList>
    </citation>
    <scope>NUCLEOTIDE SEQUENCE [LARGE SCALE GENOMIC DNA]</scope>
    <source>
        <strain evidence="1 2">NRRL NRS 1219</strain>
    </source>
</reference>
<dbReference type="Proteomes" id="UP000276178">
    <property type="component" value="Unassembled WGS sequence"/>
</dbReference>
<accession>A0A3M8BEE3</accession>